<protein>
    <submittedName>
        <fullName evidence="2">Uncharacterized protein</fullName>
    </submittedName>
</protein>
<dbReference type="InterPro" id="IPR036412">
    <property type="entry name" value="HAD-like_sf"/>
</dbReference>
<dbReference type="Proteomes" id="UP001385951">
    <property type="component" value="Unassembled WGS sequence"/>
</dbReference>
<reference evidence="2 3" key="1">
    <citation type="submission" date="2022-09" db="EMBL/GenBank/DDBJ databases">
        <authorList>
            <person name="Palmer J.M."/>
        </authorList>
    </citation>
    <scope>NUCLEOTIDE SEQUENCE [LARGE SCALE GENOMIC DNA]</scope>
    <source>
        <strain evidence="2 3">DSM 7382</strain>
    </source>
</reference>
<dbReference type="EMBL" id="JASBNA010000005">
    <property type="protein sequence ID" value="KAK7691309.1"/>
    <property type="molecule type" value="Genomic_DNA"/>
</dbReference>
<evidence type="ECO:0000313" key="2">
    <source>
        <dbReference type="EMBL" id="KAK7691309.1"/>
    </source>
</evidence>
<dbReference type="InterPro" id="IPR023214">
    <property type="entry name" value="HAD_sf"/>
</dbReference>
<accession>A0AAW0GJI8</accession>
<evidence type="ECO:0000256" key="1">
    <source>
        <dbReference type="SAM" id="MobiDB-lite"/>
    </source>
</evidence>
<dbReference type="SUPFAM" id="SSF56784">
    <property type="entry name" value="HAD-like"/>
    <property type="match status" value="1"/>
</dbReference>
<feature type="region of interest" description="Disordered" evidence="1">
    <location>
        <begin position="164"/>
        <end position="196"/>
    </location>
</feature>
<organism evidence="2 3">
    <name type="scientific">Cerrena zonata</name>
    <dbReference type="NCBI Taxonomy" id="2478898"/>
    <lineage>
        <taxon>Eukaryota</taxon>
        <taxon>Fungi</taxon>
        <taxon>Dikarya</taxon>
        <taxon>Basidiomycota</taxon>
        <taxon>Agaricomycotina</taxon>
        <taxon>Agaricomycetes</taxon>
        <taxon>Polyporales</taxon>
        <taxon>Cerrenaceae</taxon>
        <taxon>Cerrena</taxon>
    </lineage>
</organism>
<dbReference type="InterPro" id="IPR027706">
    <property type="entry name" value="PGP_Pase"/>
</dbReference>
<dbReference type="Gene3D" id="3.40.50.1000">
    <property type="entry name" value="HAD superfamily/HAD-like"/>
    <property type="match status" value="1"/>
</dbReference>
<dbReference type="GO" id="GO:0008962">
    <property type="term" value="F:phosphatidylglycerophosphatase activity"/>
    <property type="evidence" value="ECO:0007669"/>
    <property type="project" value="InterPro"/>
</dbReference>
<proteinExistence type="predicted"/>
<evidence type="ECO:0000313" key="3">
    <source>
        <dbReference type="Proteomes" id="UP001385951"/>
    </source>
</evidence>
<dbReference type="AlphaFoldDB" id="A0AAW0GJI8"/>
<gene>
    <name evidence="2" type="ORF">QCA50_004703</name>
</gene>
<comment type="caution">
    <text evidence="2">The sequence shown here is derived from an EMBL/GenBank/DDBJ whole genome shotgun (WGS) entry which is preliminary data.</text>
</comment>
<dbReference type="Pfam" id="PF09419">
    <property type="entry name" value="PGP_phosphatase"/>
    <property type="match status" value="1"/>
</dbReference>
<name>A0AAW0GJI8_9APHY</name>
<sequence>MPFNVSGTLVSLHLLINPRILIPSIIIKDIRQLQFHELRKAGYKGAIFDKDNCLTIPHHDQLVPELNDAWKECRETFGDANVLIVSNSAGTKLDAGDIQAESVSHHLSTPVLRHKNLKPSFACISTIRNYFSSLPTPIKDDELIVVGDRIFTDIVLANRMSRKIPSQTKTSEKDSENSAPTEAIPHSPSVHAPRRTGPLSIWTTGVWERESMAFRFLEKKLLDGVKKWVVDSNSVAVRGDVNHFVKELPLPPPPPPKKDNIFRRINRFFSTIQRD</sequence>
<keyword evidence="3" id="KW-1185">Reference proteome</keyword>